<dbReference type="VEuPathDB" id="FungiDB:SeMB42_g02923"/>
<evidence type="ECO:0000259" key="1">
    <source>
        <dbReference type="Pfam" id="PF07727"/>
    </source>
</evidence>
<dbReference type="Proteomes" id="UP000317494">
    <property type="component" value="Unassembled WGS sequence"/>
</dbReference>
<keyword evidence="3" id="KW-1185">Reference proteome</keyword>
<keyword evidence="2" id="KW-0239">DNA-directed DNA polymerase</keyword>
<keyword evidence="2" id="KW-0548">Nucleotidyltransferase</keyword>
<reference evidence="2 3" key="1">
    <citation type="journal article" date="2019" name="Sci. Rep.">
        <title>Comparative genomics of chytrid fungi reveal insights into the obligate biotrophic and pathogenic lifestyle of Synchytrium endobioticum.</title>
        <authorList>
            <person name="van de Vossenberg B.T.L.H."/>
            <person name="Warris S."/>
            <person name="Nguyen H.D.T."/>
            <person name="van Gent-Pelzer M.P.E."/>
            <person name="Joly D.L."/>
            <person name="van de Geest H.C."/>
            <person name="Bonants P.J.M."/>
            <person name="Smith D.S."/>
            <person name="Levesque C.A."/>
            <person name="van der Lee T.A.J."/>
        </authorList>
    </citation>
    <scope>NUCLEOTIDE SEQUENCE [LARGE SCALE GENOMIC DNA]</scope>
    <source>
        <strain evidence="2 3">MB42</strain>
    </source>
</reference>
<proteinExistence type="predicted"/>
<accession>A0A507DAE7</accession>
<keyword evidence="2" id="KW-0808">Transferase</keyword>
<comment type="caution">
    <text evidence="2">The sequence shown here is derived from an EMBL/GenBank/DDBJ whole genome shotgun (WGS) entry which is preliminary data.</text>
</comment>
<gene>
    <name evidence="2" type="ORF">SeMB42_g02923</name>
</gene>
<dbReference type="InterPro" id="IPR013103">
    <property type="entry name" value="RVT_2"/>
</dbReference>
<evidence type="ECO:0000313" key="3">
    <source>
        <dbReference type="Proteomes" id="UP000317494"/>
    </source>
</evidence>
<sequence>MSAHIANNTFTWVERPPGRVEILTNSGILSNKHNELGEIAQNKPRLVVHGNRQGDMPLQETYAPTIATETICIMLSLGAAHDREIRTIDFNTILILSPQLLYEENSFGSSAIAAVTFVTPKGYEDGTKNVLQINKAMLHIKGAMRKVRIMLWPVLMIKERDHSDIDATAGRLHEERLVLVIPGKPPKCVSDEEEVRTPALAD</sequence>
<evidence type="ECO:0000313" key="2">
    <source>
        <dbReference type="EMBL" id="TPX48612.1"/>
    </source>
</evidence>
<dbReference type="EMBL" id="QEAN01000097">
    <property type="protein sequence ID" value="TPX48612.1"/>
    <property type="molecule type" value="Genomic_DNA"/>
</dbReference>
<organism evidence="2 3">
    <name type="scientific">Synchytrium endobioticum</name>
    <dbReference type="NCBI Taxonomy" id="286115"/>
    <lineage>
        <taxon>Eukaryota</taxon>
        <taxon>Fungi</taxon>
        <taxon>Fungi incertae sedis</taxon>
        <taxon>Chytridiomycota</taxon>
        <taxon>Chytridiomycota incertae sedis</taxon>
        <taxon>Chytridiomycetes</taxon>
        <taxon>Synchytriales</taxon>
        <taxon>Synchytriaceae</taxon>
        <taxon>Synchytrium</taxon>
    </lineage>
</organism>
<name>A0A507DAE7_9FUNG</name>
<dbReference type="Pfam" id="PF07727">
    <property type="entry name" value="RVT_2"/>
    <property type="match status" value="1"/>
</dbReference>
<dbReference type="AlphaFoldDB" id="A0A507DAE7"/>
<dbReference type="STRING" id="286115.A0A507DAE7"/>
<dbReference type="GO" id="GO:0003887">
    <property type="term" value="F:DNA-directed DNA polymerase activity"/>
    <property type="evidence" value="ECO:0007669"/>
    <property type="project" value="UniProtKB-KW"/>
</dbReference>
<feature type="domain" description="Reverse transcriptase Ty1/copia-type" evidence="1">
    <location>
        <begin position="7"/>
        <end position="157"/>
    </location>
</feature>
<protein>
    <submittedName>
        <fullName evidence="2">DNA-directed DNA polymerase</fullName>
    </submittedName>
</protein>